<dbReference type="InterPro" id="IPR000531">
    <property type="entry name" value="Beta-barrel_TonB"/>
</dbReference>
<dbReference type="InterPro" id="IPR037066">
    <property type="entry name" value="Plug_dom_sf"/>
</dbReference>
<dbReference type="GO" id="GO:0009279">
    <property type="term" value="C:cell outer membrane"/>
    <property type="evidence" value="ECO:0007669"/>
    <property type="project" value="UniProtKB-SubCell"/>
</dbReference>
<dbReference type="AlphaFoldDB" id="A0A8A4TE16"/>
<evidence type="ECO:0000313" key="18">
    <source>
        <dbReference type="EMBL" id="QTD48186.1"/>
    </source>
</evidence>
<evidence type="ECO:0000256" key="5">
    <source>
        <dbReference type="ARBA" id="ARBA00022496"/>
    </source>
</evidence>
<evidence type="ECO:0000256" key="15">
    <source>
        <dbReference type="RuleBase" id="RU003357"/>
    </source>
</evidence>
<keyword evidence="4 14" id="KW-1134">Transmembrane beta strand</keyword>
<gene>
    <name evidence="18" type="ORF">J3U87_21585</name>
</gene>
<evidence type="ECO:0000256" key="4">
    <source>
        <dbReference type="ARBA" id="ARBA00022452"/>
    </source>
</evidence>
<dbReference type="InterPro" id="IPR039426">
    <property type="entry name" value="TonB-dep_rcpt-like"/>
</dbReference>
<evidence type="ECO:0000256" key="2">
    <source>
        <dbReference type="ARBA" id="ARBA00009810"/>
    </source>
</evidence>
<dbReference type="Gene3D" id="2.40.170.20">
    <property type="entry name" value="TonB-dependent receptor, beta-barrel domain"/>
    <property type="match status" value="1"/>
</dbReference>
<dbReference type="PROSITE" id="PS52016">
    <property type="entry name" value="TONB_DEPENDENT_REC_3"/>
    <property type="match status" value="1"/>
</dbReference>
<dbReference type="RefSeq" id="WP_237377844.1">
    <property type="nucleotide sequence ID" value="NZ_CP071793.1"/>
</dbReference>
<keyword evidence="19" id="KW-1185">Reference proteome</keyword>
<dbReference type="Pfam" id="PF00593">
    <property type="entry name" value="TonB_dep_Rec_b-barrel"/>
    <property type="match status" value="1"/>
</dbReference>
<evidence type="ECO:0000256" key="14">
    <source>
        <dbReference type="PROSITE-ProRule" id="PRU01360"/>
    </source>
</evidence>
<organism evidence="18 19">
    <name type="scientific">Sulfidibacter corallicola</name>
    <dbReference type="NCBI Taxonomy" id="2818388"/>
    <lineage>
        <taxon>Bacteria</taxon>
        <taxon>Pseudomonadati</taxon>
        <taxon>Acidobacteriota</taxon>
        <taxon>Holophagae</taxon>
        <taxon>Acanthopleuribacterales</taxon>
        <taxon>Acanthopleuribacteraceae</taxon>
        <taxon>Sulfidibacter</taxon>
    </lineage>
</organism>
<protein>
    <submittedName>
        <fullName evidence="18">TonB-dependent siderophore receptor</fullName>
    </submittedName>
</protein>
<evidence type="ECO:0000313" key="19">
    <source>
        <dbReference type="Proteomes" id="UP000663929"/>
    </source>
</evidence>
<evidence type="ECO:0000259" key="17">
    <source>
        <dbReference type="Pfam" id="PF07715"/>
    </source>
</evidence>
<dbReference type="GO" id="GO:0015891">
    <property type="term" value="P:siderophore transport"/>
    <property type="evidence" value="ECO:0007669"/>
    <property type="project" value="InterPro"/>
</dbReference>
<keyword evidence="8" id="KW-0408">Iron</keyword>
<accession>A0A8A4TE16</accession>
<keyword evidence="6 14" id="KW-0812">Transmembrane</keyword>
<dbReference type="Gene3D" id="2.170.130.10">
    <property type="entry name" value="TonB-dependent receptor, plug domain"/>
    <property type="match status" value="1"/>
</dbReference>
<feature type="domain" description="TonB-dependent receptor-like beta-barrel" evidence="16">
    <location>
        <begin position="202"/>
        <end position="630"/>
    </location>
</feature>
<dbReference type="InterPro" id="IPR010105">
    <property type="entry name" value="TonB_sidphr_rcpt"/>
</dbReference>
<reference evidence="18" key="1">
    <citation type="submission" date="2021-03" db="EMBL/GenBank/DDBJ databases">
        <title>Acanthopleuribacteraceae sp. M133.</title>
        <authorList>
            <person name="Wang G."/>
        </authorList>
    </citation>
    <scope>NUCLEOTIDE SEQUENCE</scope>
    <source>
        <strain evidence="18">M133</strain>
    </source>
</reference>
<evidence type="ECO:0000256" key="13">
    <source>
        <dbReference type="ARBA" id="ARBA00023237"/>
    </source>
</evidence>
<sequence>MVIYGPDDLKLIAEEATGAMKIQTSILETPVSVSVLTGQRLRDFNAQTVQDTLVYTAGVHAGAFGVDPRGDWSTIRGAAPAVFVDGLQSLFGTYNNTRPSTYSLSQVEILKGPSSVLYGQGSTGGIINLVSKKPKATASKELWASFGNYDRKQANLDFTGPLTDDGRLLYRLVALTKESDSQTDYVPDNALLVSPSLTWKPREGTSLTLLANFQENESGTGTQFLPWVGTILPSPHGTIDSGVFLSEPDWDTYDSEQKALTVIFDQEINDVWRFHAATRFADSSADYRSMWPSFPPTFHDDGRTVTRTAYVSEATSEALVGDFQFLGTFETGAVRHNLILGFDFQDATTDNDFFYGYTAGGTIDVFDPTYGNIPTNTPVTDFPNTNTIQRGFYASDQMKFGERWIASLGIRHDATESKPEGADTGQKDDAFTSRLGLMYVSDNGLAPYVSFSESFQPVIGASATGELFDPREGRQMEAGLKYQPVGGRGLFTAAVFDIDEENRLTTDPQNPLHSVQTGEVGIQGFELEGQMSWHQVSVLASYSFTDAEVTKSNDGNEGTNVAYIPDQMFSVWTTYRPNQWPGFNIGGGLRYVGSSWDGADILETPSYTLGDLQLGYSFRSISFSLDVDNITDKVYLSSCLARGDCFYGARRTISGSVRYIF</sequence>
<evidence type="ECO:0000259" key="16">
    <source>
        <dbReference type="Pfam" id="PF00593"/>
    </source>
</evidence>
<comment type="similarity">
    <text evidence="2 14 15">Belongs to the TonB-dependent receptor family.</text>
</comment>
<dbReference type="NCBIfam" id="TIGR01783">
    <property type="entry name" value="TonB-siderophor"/>
    <property type="match status" value="1"/>
</dbReference>
<dbReference type="InterPro" id="IPR012910">
    <property type="entry name" value="Plug_dom"/>
</dbReference>
<evidence type="ECO:0000256" key="6">
    <source>
        <dbReference type="ARBA" id="ARBA00022692"/>
    </source>
</evidence>
<dbReference type="GO" id="GO:0015344">
    <property type="term" value="F:siderophore uptake transmembrane transporter activity"/>
    <property type="evidence" value="ECO:0007669"/>
    <property type="project" value="TreeGrafter"/>
</dbReference>
<evidence type="ECO:0000256" key="10">
    <source>
        <dbReference type="ARBA" id="ARBA00023077"/>
    </source>
</evidence>
<dbReference type="InterPro" id="IPR036942">
    <property type="entry name" value="Beta-barrel_TonB_sf"/>
</dbReference>
<evidence type="ECO:0000256" key="3">
    <source>
        <dbReference type="ARBA" id="ARBA00022448"/>
    </source>
</evidence>
<dbReference type="SUPFAM" id="SSF56935">
    <property type="entry name" value="Porins"/>
    <property type="match status" value="1"/>
</dbReference>
<dbReference type="GO" id="GO:0038023">
    <property type="term" value="F:signaling receptor activity"/>
    <property type="evidence" value="ECO:0007669"/>
    <property type="project" value="InterPro"/>
</dbReference>
<evidence type="ECO:0000256" key="11">
    <source>
        <dbReference type="ARBA" id="ARBA00023136"/>
    </source>
</evidence>
<evidence type="ECO:0000256" key="12">
    <source>
        <dbReference type="ARBA" id="ARBA00023170"/>
    </source>
</evidence>
<dbReference type="Pfam" id="PF07715">
    <property type="entry name" value="Plug"/>
    <property type="match status" value="1"/>
</dbReference>
<feature type="domain" description="TonB-dependent receptor plug" evidence="17">
    <location>
        <begin position="27"/>
        <end position="126"/>
    </location>
</feature>
<evidence type="ECO:0000256" key="1">
    <source>
        <dbReference type="ARBA" id="ARBA00004571"/>
    </source>
</evidence>
<evidence type="ECO:0000256" key="7">
    <source>
        <dbReference type="ARBA" id="ARBA00022729"/>
    </source>
</evidence>
<dbReference type="KEGG" id="scor:J3U87_21585"/>
<evidence type="ECO:0000256" key="8">
    <source>
        <dbReference type="ARBA" id="ARBA00023004"/>
    </source>
</evidence>
<dbReference type="Proteomes" id="UP000663929">
    <property type="component" value="Chromosome"/>
</dbReference>
<dbReference type="CDD" id="cd01347">
    <property type="entry name" value="ligand_gated_channel"/>
    <property type="match status" value="1"/>
</dbReference>
<keyword evidence="11 14" id="KW-0472">Membrane</keyword>
<name>A0A8A4TE16_SULCO</name>
<keyword evidence="9" id="KW-0406">Ion transport</keyword>
<keyword evidence="7" id="KW-0732">Signal</keyword>
<keyword evidence="5" id="KW-0410">Iron transport</keyword>
<dbReference type="EMBL" id="CP071793">
    <property type="protein sequence ID" value="QTD48186.1"/>
    <property type="molecule type" value="Genomic_DNA"/>
</dbReference>
<keyword evidence="12 18" id="KW-0675">Receptor</keyword>
<proteinExistence type="inferred from homology"/>
<keyword evidence="10 15" id="KW-0798">TonB box</keyword>
<dbReference type="PANTHER" id="PTHR32552">
    <property type="entry name" value="FERRICHROME IRON RECEPTOR-RELATED"/>
    <property type="match status" value="1"/>
</dbReference>
<evidence type="ECO:0000256" key="9">
    <source>
        <dbReference type="ARBA" id="ARBA00023065"/>
    </source>
</evidence>
<comment type="subcellular location">
    <subcellularLocation>
        <location evidence="1 14">Cell outer membrane</location>
        <topology evidence="1 14">Multi-pass membrane protein</topology>
    </subcellularLocation>
</comment>
<keyword evidence="13 14" id="KW-0998">Cell outer membrane</keyword>
<keyword evidence="3 14" id="KW-0813">Transport</keyword>
<dbReference type="PANTHER" id="PTHR32552:SF68">
    <property type="entry name" value="FERRICHROME OUTER MEMBRANE TRANSPORTER_PHAGE RECEPTOR"/>
    <property type="match status" value="1"/>
</dbReference>